<reference evidence="1 2" key="1">
    <citation type="journal article" date="2020" name="ISME J.">
        <title>Uncovering the hidden diversity of litter-decomposition mechanisms in mushroom-forming fungi.</title>
        <authorList>
            <person name="Floudas D."/>
            <person name="Bentzer J."/>
            <person name="Ahren D."/>
            <person name="Johansson T."/>
            <person name="Persson P."/>
            <person name="Tunlid A."/>
        </authorList>
    </citation>
    <scope>NUCLEOTIDE SEQUENCE [LARGE SCALE GENOMIC DNA]</scope>
    <source>
        <strain evidence="1 2">CBS 101986</strain>
    </source>
</reference>
<gene>
    <name evidence="1" type="ORF">D9619_001303</name>
</gene>
<name>A0A8H5BFH4_9AGAR</name>
<comment type="caution">
    <text evidence="1">The sequence shown here is derived from an EMBL/GenBank/DDBJ whole genome shotgun (WGS) entry which is preliminary data.</text>
</comment>
<organism evidence="1 2">
    <name type="scientific">Psilocybe cf. subviscida</name>
    <dbReference type="NCBI Taxonomy" id="2480587"/>
    <lineage>
        <taxon>Eukaryota</taxon>
        <taxon>Fungi</taxon>
        <taxon>Dikarya</taxon>
        <taxon>Basidiomycota</taxon>
        <taxon>Agaricomycotina</taxon>
        <taxon>Agaricomycetes</taxon>
        <taxon>Agaricomycetidae</taxon>
        <taxon>Agaricales</taxon>
        <taxon>Agaricineae</taxon>
        <taxon>Strophariaceae</taxon>
        <taxon>Psilocybe</taxon>
    </lineage>
</organism>
<keyword evidence="2" id="KW-1185">Reference proteome</keyword>
<accession>A0A8H5BFH4</accession>
<dbReference type="Proteomes" id="UP000567179">
    <property type="component" value="Unassembled WGS sequence"/>
</dbReference>
<evidence type="ECO:0008006" key="3">
    <source>
        <dbReference type="Google" id="ProtNLM"/>
    </source>
</evidence>
<dbReference type="OrthoDB" id="2269034at2759"/>
<proteinExistence type="predicted"/>
<dbReference type="EMBL" id="JAACJJ010000028">
    <property type="protein sequence ID" value="KAF5322400.1"/>
    <property type="molecule type" value="Genomic_DNA"/>
</dbReference>
<dbReference type="AlphaFoldDB" id="A0A8H5BFH4"/>
<sequence>MAALREEKDKLSNKDYVCMAMDEACAALCAPIRRVPDVILLEIARHSMDDHPSPARDEAPINLIHVSPTWRNVVVNSPGLWTTLYLKVKTVDTAYLIKQTQIVETWFRRAAPLPINLFLYVDCRIVRKNNASYNFGQFLKAIAQWTPRLRRLGIGGQHWTNLMANFVDIEWDLNDLRELDILGQQAKDEDVLQDDMHTLASLQERLILFRNAKRLVSVVASQEVTFFLESFAFIPWSQVLHVSMVEDLPFGSRLNGLFMKCRNLRTAFFSWPNPNIVDIGHHSTKLEKLELHY</sequence>
<evidence type="ECO:0000313" key="2">
    <source>
        <dbReference type="Proteomes" id="UP000567179"/>
    </source>
</evidence>
<protein>
    <recommendedName>
        <fullName evidence="3">F-box domain-containing protein</fullName>
    </recommendedName>
</protein>
<evidence type="ECO:0000313" key="1">
    <source>
        <dbReference type="EMBL" id="KAF5322400.1"/>
    </source>
</evidence>